<accession>A0A2P9AMM3</accession>
<dbReference type="EC" id="4.6.1.1" evidence="3"/>
<dbReference type="PROSITE" id="PS50125">
    <property type="entry name" value="GUANYLATE_CYCLASE_2"/>
    <property type="match status" value="1"/>
</dbReference>
<dbReference type="InterPro" id="IPR029787">
    <property type="entry name" value="Nucleotide_cyclase"/>
</dbReference>
<dbReference type="CDD" id="cd07302">
    <property type="entry name" value="CHD"/>
    <property type="match status" value="1"/>
</dbReference>
<evidence type="ECO:0000256" key="1">
    <source>
        <dbReference type="PROSITE-ProRule" id="PRU00339"/>
    </source>
</evidence>
<sequence length="633" mass="70018">MDPGGTSTAMGEEYVERRLAAILAADVVGYSRLMEANEERTLEALRQHRREFFDPTVAKHGGRIFKVMGDGFLVEFGSVLNAARCAVEIQRGMLERNAGVPEDRHIKFRIGIHLDDIIVDGEDFYGDGVNLAARLEGLARPGGIACSAVVRNQVGHKLELEFVDQGQKTVKNIVQPVHVYFVNLASPPADGAPRAATDSQSRMRSDKPSLAILPFTNMSNDPEQEFFSDGITEDIITDLSKVSGLFVLGRNTVFTYKGKAVDLEGIAKQLGVAYLVEGSVRKAGNRVRINAQLIDGSTGGHLWADRFDRDLSDIFAVQDEITHAIVEQLKVKLLPQEKKTIEQSPTDSVEAYTHYLRGRQIFHSGTRSSLTLARRMFARAVELDPRYARAYAGIADCDSRLYSKHGVRMPVDEILATIDNALAIDPNLAEAHAARGYALMVADRRAEAPSAFQRALALDPNCHEAHYHYADFCVTAGDFQRAAEHYIRALELKPDDYLSPCLLLNILRSLGRTQEMETYARLGFKRAKEALNLHPEESKAAQMAAAALVTLGESDQAKEWLARALAIDPDDSGARYNAACVYSLLGEPDRAIDLLETYLQQVGPDLRLRFKNDSDLDPIRSHPRYQKLLALAG</sequence>
<dbReference type="Gene3D" id="3.40.50.10070">
    <property type="entry name" value="TolB, N-terminal domain"/>
    <property type="match status" value="1"/>
</dbReference>
<dbReference type="GO" id="GO:0035556">
    <property type="term" value="P:intracellular signal transduction"/>
    <property type="evidence" value="ECO:0007669"/>
    <property type="project" value="InterPro"/>
</dbReference>
<feature type="domain" description="Guanylate cyclase" evidence="2">
    <location>
        <begin position="21"/>
        <end position="136"/>
    </location>
</feature>
<name>A0A2P9AMM3_9HYPH</name>
<dbReference type="SUPFAM" id="SSF55073">
    <property type="entry name" value="Nucleotide cyclase"/>
    <property type="match status" value="1"/>
</dbReference>
<keyword evidence="3" id="KW-0456">Lyase</keyword>
<feature type="repeat" description="TPR" evidence="1">
    <location>
        <begin position="463"/>
        <end position="496"/>
    </location>
</feature>
<dbReference type="SMART" id="SM00028">
    <property type="entry name" value="TPR"/>
    <property type="match status" value="4"/>
</dbReference>
<evidence type="ECO:0000259" key="2">
    <source>
        <dbReference type="PROSITE" id="PS50125"/>
    </source>
</evidence>
<reference evidence="4" key="1">
    <citation type="submission" date="2016-12" db="EMBL/GenBank/DDBJ databases">
        <authorList>
            <person name="Brunel B."/>
        </authorList>
    </citation>
    <scope>NUCLEOTIDE SEQUENCE [LARGE SCALE GENOMIC DNA]</scope>
</reference>
<dbReference type="InterPro" id="IPR019734">
    <property type="entry name" value="TPR_rpt"/>
</dbReference>
<dbReference type="GO" id="GO:0006171">
    <property type="term" value="P:cAMP biosynthetic process"/>
    <property type="evidence" value="ECO:0007669"/>
    <property type="project" value="TreeGrafter"/>
</dbReference>
<dbReference type="GO" id="GO:0004016">
    <property type="term" value="F:adenylate cyclase activity"/>
    <property type="evidence" value="ECO:0007669"/>
    <property type="project" value="UniProtKB-EC"/>
</dbReference>
<dbReference type="Pfam" id="PF13431">
    <property type="entry name" value="TPR_17"/>
    <property type="match status" value="1"/>
</dbReference>
<dbReference type="Gene3D" id="3.30.70.1230">
    <property type="entry name" value="Nucleotide cyclase"/>
    <property type="match status" value="1"/>
</dbReference>
<dbReference type="Pfam" id="PF13432">
    <property type="entry name" value="TPR_16"/>
    <property type="match status" value="1"/>
</dbReference>
<dbReference type="PROSITE" id="PS50005">
    <property type="entry name" value="TPR"/>
    <property type="match status" value="3"/>
</dbReference>
<feature type="repeat" description="TPR" evidence="1">
    <location>
        <begin position="538"/>
        <end position="571"/>
    </location>
</feature>
<evidence type="ECO:0000313" key="3">
    <source>
        <dbReference type="EMBL" id="SJM32379.1"/>
    </source>
</evidence>
<feature type="repeat" description="TPR" evidence="1">
    <location>
        <begin position="429"/>
        <end position="462"/>
    </location>
</feature>
<dbReference type="NCBIfam" id="NF047558">
    <property type="entry name" value="TPR_END_plus"/>
    <property type="match status" value="1"/>
</dbReference>
<dbReference type="PANTHER" id="PTHR43081:SF19">
    <property type="entry name" value="PH-SENSITIVE ADENYLATE CYCLASE RV1264"/>
    <property type="match status" value="1"/>
</dbReference>
<protein>
    <submittedName>
        <fullName evidence="3">Putative adenylate cyclase 3</fullName>
        <ecNumber evidence="3">4.6.1.1</ecNumber>
    </submittedName>
</protein>
<dbReference type="Gene3D" id="1.25.40.10">
    <property type="entry name" value="Tetratricopeptide repeat domain"/>
    <property type="match status" value="2"/>
</dbReference>
<organism evidence="3 4">
    <name type="scientific">Mesorhizobium delmotii</name>
    <dbReference type="NCBI Taxonomy" id="1631247"/>
    <lineage>
        <taxon>Bacteria</taxon>
        <taxon>Pseudomonadati</taxon>
        <taxon>Pseudomonadota</taxon>
        <taxon>Alphaproteobacteria</taxon>
        <taxon>Hyphomicrobiales</taxon>
        <taxon>Phyllobacteriaceae</taxon>
        <taxon>Mesorhizobium</taxon>
    </lineage>
</organism>
<gene>
    <name evidence="3" type="primary">cya</name>
    <name evidence="3" type="ORF">BQ8482_280105</name>
</gene>
<dbReference type="Pfam" id="PF00211">
    <property type="entry name" value="Guanylate_cyc"/>
    <property type="match status" value="1"/>
</dbReference>
<dbReference type="InterPro" id="IPR050697">
    <property type="entry name" value="Adenylyl/Guanylyl_Cyclase_3/4"/>
</dbReference>
<dbReference type="AlphaFoldDB" id="A0A2P9AMM3"/>
<dbReference type="SMART" id="SM00044">
    <property type="entry name" value="CYCc"/>
    <property type="match status" value="1"/>
</dbReference>
<dbReference type="EMBL" id="FUIG01000035">
    <property type="protein sequence ID" value="SJM32379.1"/>
    <property type="molecule type" value="Genomic_DNA"/>
</dbReference>
<dbReference type="Proteomes" id="UP000245698">
    <property type="component" value="Unassembled WGS sequence"/>
</dbReference>
<evidence type="ECO:0000313" key="4">
    <source>
        <dbReference type="Proteomes" id="UP000245698"/>
    </source>
</evidence>
<keyword evidence="4" id="KW-1185">Reference proteome</keyword>
<dbReference type="InterPro" id="IPR001054">
    <property type="entry name" value="A/G_cyclase"/>
</dbReference>
<dbReference type="PANTHER" id="PTHR43081">
    <property type="entry name" value="ADENYLATE CYCLASE, TERMINAL-DIFFERENTIATION SPECIFIC-RELATED"/>
    <property type="match status" value="1"/>
</dbReference>
<proteinExistence type="predicted"/>
<dbReference type="InterPro" id="IPR011990">
    <property type="entry name" value="TPR-like_helical_dom_sf"/>
</dbReference>
<dbReference type="SUPFAM" id="SSF81901">
    <property type="entry name" value="HCP-like"/>
    <property type="match status" value="1"/>
</dbReference>
<keyword evidence="1" id="KW-0802">TPR repeat</keyword>